<name>A0A286U5C9_9AGAM</name>
<sequence length="183" mass="18030">MYSSRVFALLALLIIQVSALSSSPANIFARQSLDPSAIPEACTPTCAPIMATVASCSELSCLCNNDVAKQIADCADCLVAVSNDSSVLSQEQTIVDQYNNACATSGQPISSVQVSSVAPSSGSSGSATSTSTGTGSGTESNSATSTSTSTSESNQGNNAAAGRTAHIGVGASAVAGLAVILLA</sequence>
<evidence type="ECO:0000313" key="4">
    <source>
        <dbReference type="Proteomes" id="UP000217199"/>
    </source>
</evidence>
<accession>A0A286U5C9</accession>
<evidence type="ECO:0000256" key="1">
    <source>
        <dbReference type="SAM" id="MobiDB-lite"/>
    </source>
</evidence>
<dbReference type="EMBL" id="NBII01000011">
    <property type="protein sequence ID" value="PAV14777.1"/>
    <property type="molecule type" value="Genomic_DNA"/>
</dbReference>
<comment type="caution">
    <text evidence="3">The sequence shown here is derived from an EMBL/GenBank/DDBJ whole genome shotgun (WGS) entry which is preliminary data.</text>
</comment>
<dbReference type="OrthoDB" id="2873058at2759"/>
<proteinExistence type="predicted"/>
<feature type="compositionally biased region" description="Low complexity" evidence="1">
    <location>
        <begin position="113"/>
        <end position="157"/>
    </location>
</feature>
<feature type="region of interest" description="Disordered" evidence="1">
    <location>
        <begin position="113"/>
        <end position="159"/>
    </location>
</feature>
<evidence type="ECO:0000256" key="2">
    <source>
        <dbReference type="SAM" id="SignalP"/>
    </source>
</evidence>
<evidence type="ECO:0008006" key="5">
    <source>
        <dbReference type="Google" id="ProtNLM"/>
    </source>
</evidence>
<keyword evidence="4" id="KW-1185">Reference proteome</keyword>
<dbReference type="AlphaFoldDB" id="A0A286U5C9"/>
<organism evidence="3 4">
    <name type="scientific">Pyrrhoderma noxium</name>
    <dbReference type="NCBI Taxonomy" id="2282107"/>
    <lineage>
        <taxon>Eukaryota</taxon>
        <taxon>Fungi</taxon>
        <taxon>Dikarya</taxon>
        <taxon>Basidiomycota</taxon>
        <taxon>Agaricomycotina</taxon>
        <taxon>Agaricomycetes</taxon>
        <taxon>Hymenochaetales</taxon>
        <taxon>Hymenochaetaceae</taxon>
        <taxon>Pyrrhoderma</taxon>
    </lineage>
</organism>
<keyword evidence="2" id="KW-0732">Signal</keyword>
<evidence type="ECO:0000313" key="3">
    <source>
        <dbReference type="EMBL" id="PAV14777.1"/>
    </source>
</evidence>
<feature type="signal peptide" evidence="2">
    <location>
        <begin position="1"/>
        <end position="19"/>
    </location>
</feature>
<feature type="chain" id="PRO_5013796702" description="Extracellular membrane protein CFEM domain-containing protein" evidence="2">
    <location>
        <begin position="20"/>
        <end position="183"/>
    </location>
</feature>
<dbReference type="Proteomes" id="UP000217199">
    <property type="component" value="Unassembled WGS sequence"/>
</dbReference>
<protein>
    <recommendedName>
        <fullName evidence="5">Extracellular membrane protein CFEM domain-containing protein</fullName>
    </recommendedName>
</protein>
<dbReference type="InParanoid" id="A0A286U5C9"/>
<gene>
    <name evidence="3" type="ORF">PNOK_0933000</name>
</gene>
<reference evidence="3 4" key="1">
    <citation type="journal article" date="2017" name="Mol. Ecol.">
        <title>Comparative and population genomic landscape of Phellinus noxius: A hypervariable fungus causing root rot in trees.</title>
        <authorList>
            <person name="Chung C.L."/>
            <person name="Lee T.J."/>
            <person name="Akiba M."/>
            <person name="Lee H.H."/>
            <person name="Kuo T.H."/>
            <person name="Liu D."/>
            <person name="Ke H.M."/>
            <person name="Yokoi T."/>
            <person name="Roa M.B."/>
            <person name="Lu M.J."/>
            <person name="Chang Y.Y."/>
            <person name="Ann P.J."/>
            <person name="Tsai J.N."/>
            <person name="Chen C.Y."/>
            <person name="Tzean S.S."/>
            <person name="Ota Y."/>
            <person name="Hattori T."/>
            <person name="Sahashi N."/>
            <person name="Liou R.F."/>
            <person name="Kikuchi T."/>
            <person name="Tsai I.J."/>
        </authorList>
    </citation>
    <scope>NUCLEOTIDE SEQUENCE [LARGE SCALE GENOMIC DNA]</scope>
    <source>
        <strain evidence="3 4">FFPRI411160</strain>
    </source>
</reference>